<accession>A0A1C1CBE2</accession>
<feature type="region of interest" description="Disordered" evidence="1">
    <location>
        <begin position="51"/>
        <end position="94"/>
    </location>
</feature>
<protein>
    <submittedName>
        <fullName evidence="3">Uncharacterized protein</fullName>
    </submittedName>
</protein>
<dbReference type="VEuPathDB" id="FungiDB:G647_03687"/>
<proteinExistence type="predicted"/>
<feature type="signal peptide" evidence="2">
    <location>
        <begin position="1"/>
        <end position="27"/>
    </location>
</feature>
<dbReference type="AlphaFoldDB" id="A0A1C1CBE2"/>
<name>A0A1C1CBE2_9EURO</name>
<sequence>MAFTVKNLILVLAFAILTRVNLPVASALPSVGGLAIHITNSLAARNTSMEAACPAGQPPNQAGWRGDAAPPAPSAVSSSLTTRAAVKTRSKNSSSMTISAILFGSA</sequence>
<keyword evidence="4" id="KW-1185">Reference proteome</keyword>
<dbReference type="VEuPathDB" id="FungiDB:CLCR_01728"/>
<evidence type="ECO:0000313" key="4">
    <source>
        <dbReference type="Proteomes" id="UP000094526"/>
    </source>
</evidence>
<dbReference type="EMBL" id="LGRB01000019">
    <property type="protein sequence ID" value="OCT45796.1"/>
    <property type="molecule type" value="Genomic_DNA"/>
</dbReference>
<evidence type="ECO:0000313" key="3">
    <source>
        <dbReference type="EMBL" id="OCT45796.1"/>
    </source>
</evidence>
<comment type="caution">
    <text evidence="3">The sequence shown here is derived from an EMBL/GenBank/DDBJ whole genome shotgun (WGS) entry which is preliminary data.</text>
</comment>
<evidence type="ECO:0000256" key="1">
    <source>
        <dbReference type="SAM" id="MobiDB-lite"/>
    </source>
</evidence>
<organism evidence="3 4">
    <name type="scientific">Cladophialophora carrionii</name>
    <dbReference type="NCBI Taxonomy" id="86049"/>
    <lineage>
        <taxon>Eukaryota</taxon>
        <taxon>Fungi</taxon>
        <taxon>Dikarya</taxon>
        <taxon>Ascomycota</taxon>
        <taxon>Pezizomycotina</taxon>
        <taxon>Eurotiomycetes</taxon>
        <taxon>Chaetothyriomycetidae</taxon>
        <taxon>Chaetothyriales</taxon>
        <taxon>Herpotrichiellaceae</taxon>
        <taxon>Cladophialophora</taxon>
    </lineage>
</organism>
<reference evidence="4" key="1">
    <citation type="submission" date="2015-07" db="EMBL/GenBank/DDBJ databases">
        <authorList>
            <person name="Teixeira M.M."/>
            <person name="Souza R.C."/>
            <person name="Almeida L.G."/>
            <person name="Vicente V.A."/>
            <person name="de Hoog S."/>
            <person name="Bocca A.L."/>
            <person name="de Almeida S.R."/>
            <person name="Vasconcelos A.T."/>
            <person name="Felipe M.S."/>
        </authorList>
    </citation>
    <scope>NUCLEOTIDE SEQUENCE [LARGE SCALE GENOMIC DNA]</scope>
    <source>
        <strain evidence="4">KSF</strain>
    </source>
</reference>
<keyword evidence="2" id="KW-0732">Signal</keyword>
<evidence type="ECO:0000256" key="2">
    <source>
        <dbReference type="SAM" id="SignalP"/>
    </source>
</evidence>
<feature type="chain" id="PRO_5008650751" evidence="2">
    <location>
        <begin position="28"/>
        <end position="106"/>
    </location>
</feature>
<gene>
    <name evidence="3" type="ORF">CLCR_01728</name>
</gene>
<dbReference type="Proteomes" id="UP000094526">
    <property type="component" value="Unassembled WGS sequence"/>
</dbReference>